<dbReference type="AlphaFoldDB" id="A0A922HMD0"/>
<organism evidence="2 3">
    <name type="scientific">Dermatophagoides farinae</name>
    <name type="common">American house dust mite</name>
    <dbReference type="NCBI Taxonomy" id="6954"/>
    <lineage>
        <taxon>Eukaryota</taxon>
        <taxon>Metazoa</taxon>
        <taxon>Ecdysozoa</taxon>
        <taxon>Arthropoda</taxon>
        <taxon>Chelicerata</taxon>
        <taxon>Arachnida</taxon>
        <taxon>Acari</taxon>
        <taxon>Acariformes</taxon>
        <taxon>Sarcoptiformes</taxon>
        <taxon>Astigmata</taxon>
        <taxon>Psoroptidia</taxon>
        <taxon>Analgoidea</taxon>
        <taxon>Pyroglyphidae</taxon>
        <taxon>Dermatophagoidinae</taxon>
        <taxon>Dermatophagoides</taxon>
    </lineage>
</organism>
<dbReference type="PANTHER" id="PTHR46427">
    <property type="entry name" value="ANKYRIN REPEAT AND LEM DOMAIN-CONTAINING PROTEIN 1"/>
    <property type="match status" value="1"/>
</dbReference>
<sequence>MSKKFVSELMKRIQEHLNECQSNLRQIETEKMYWKIKYQESQVEIEKLQNANENLKKENEKLGKRISSLKQAQHLEQEQQKLSQQHLEEENTSLLDKYQQMFLDSQDSNAEIEKLEKDSEKLEESRNEVHNLENDSEKLKESRRKVKNLQKTIARLNEKLEKSESLEEMDTIKKENARLKQQIIALEKKYDSDFQSYHLFPKPHATLNPYPAANLSEDNILHQLETIHNISTDIFKIDSFSFNEARRLEGEMLSKCSSICSSSWWEKRNVIVYFLIDPLMVINLQPKNDSSLDSGLIDPRFFFQFISSIFYVCQGLKDRPYDHFKKALNERLAPTSLDPSPKIQRNFKFSLWDRFIQPIIFNAYENLPKEEAFMYEAMIIETIGLKNLTNKACGTKLKKLNMNTRQRKVLGTFLMCKIFMKFGSKFGITVFAGN</sequence>
<dbReference type="GO" id="GO:0005737">
    <property type="term" value="C:cytoplasm"/>
    <property type="evidence" value="ECO:0007669"/>
    <property type="project" value="TreeGrafter"/>
</dbReference>
<reference evidence="2" key="2">
    <citation type="journal article" date="2022" name="Res Sq">
        <title>Comparative Genomics Reveals Insights into the Divergent Evolution of Astigmatic Mites and Household Pest Adaptations.</title>
        <authorList>
            <person name="Xiong Q."/>
            <person name="Wan A.T.-Y."/>
            <person name="Liu X.-Y."/>
            <person name="Fung C.S.-H."/>
            <person name="Xiao X."/>
            <person name="Malainual N."/>
            <person name="Hou J."/>
            <person name="Wang L."/>
            <person name="Wang M."/>
            <person name="Yang K."/>
            <person name="Cui Y."/>
            <person name="Leung E."/>
            <person name="Nong W."/>
            <person name="Shin S.-K."/>
            <person name="Au S."/>
            <person name="Jeong K.Y."/>
            <person name="Chew F.T."/>
            <person name="Hui J."/>
            <person name="Leung T.F."/>
            <person name="Tungtrongchitr A."/>
            <person name="Zhong N."/>
            <person name="Liu Z."/>
            <person name="Tsui S."/>
        </authorList>
    </citation>
    <scope>NUCLEOTIDE SEQUENCE</scope>
    <source>
        <strain evidence="2">Derf</strain>
        <tissue evidence="2">Whole organism</tissue>
    </source>
</reference>
<dbReference type="Pfam" id="PF22945">
    <property type="entry name" value="LEM-3_GIY-YIG"/>
    <property type="match status" value="1"/>
</dbReference>
<dbReference type="InterPro" id="IPR034998">
    <property type="entry name" value="ANKLE1"/>
</dbReference>
<dbReference type="PANTHER" id="PTHR46427:SF1">
    <property type="entry name" value="ANKYRIN REPEAT AND LEM DOMAIN-CONTAINING PROTEIN 1"/>
    <property type="match status" value="1"/>
</dbReference>
<dbReference type="EMBL" id="ASGP02000008">
    <property type="protein sequence ID" value="KAH9493832.1"/>
    <property type="molecule type" value="Genomic_DNA"/>
</dbReference>
<dbReference type="Proteomes" id="UP000790347">
    <property type="component" value="Unassembled WGS sequence"/>
</dbReference>
<proteinExistence type="predicted"/>
<gene>
    <name evidence="2" type="ORF">DERF_014561</name>
</gene>
<keyword evidence="3" id="KW-1185">Reference proteome</keyword>
<evidence type="ECO:0000313" key="2">
    <source>
        <dbReference type="EMBL" id="KAH9493832.1"/>
    </source>
</evidence>
<name>A0A922HMD0_DERFA</name>
<accession>A0A922HMD0</accession>
<dbReference type="GO" id="GO:0004520">
    <property type="term" value="F:DNA endonuclease activity"/>
    <property type="evidence" value="ECO:0007669"/>
    <property type="project" value="TreeGrafter"/>
</dbReference>
<protein>
    <submittedName>
        <fullName evidence="2">Uncharacterized protein</fullName>
    </submittedName>
</protein>
<comment type="caution">
    <text evidence="2">The sequence shown here is derived from an EMBL/GenBank/DDBJ whole genome shotgun (WGS) entry which is preliminary data.</text>
</comment>
<evidence type="ECO:0000256" key="1">
    <source>
        <dbReference type="SAM" id="MobiDB-lite"/>
    </source>
</evidence>
<feature type="compositionally biased region" description="Basic and acidic residues" evidence="1">
    <location>
        <begin position="114"/>
        <end position="140"/>
    </location>
</feature>
<dbReference type="GO" id="GO:0005654">
    <property type="term" value="C:nucleoplasm"/>
    <property type="evidence" value="ECO:0007669"/>
    <property type="project" value="TreeGrafter"/>
</dbReference>
<feature type="region of interest" description="Disordered" evidence="1">
    <location>
        <begin position="114"/>
        <end position="143"/>
    </location>
</feature>
<evidence type="ECO:0000313" key="3">
    <source>
        <dbReference type="Proteomes" id="UP000790347"/>
    </source>
</evidence>
<dbReference type="GO" id="GO:0000724">
    <property type="term" value="P:double-strand break repair via homologous recombination"/>
    <property type="evidence" value="ECO:0007669"/>
    <property type="project" value="TreeGrafter"/>
</dbReference>
<dbReference type="GO" id="GO:0000712">
    <property type="term" value="P:resolution of meiotic recombination intermediates"/>
    <property type="evidence" value="ECO:0007669"/>
    <property type="project" value="TreeGrafter"/>
</dbReference>
<reference evidence="2" key="1">
    <citation type="submission" date="2013-05" db="EMBL/GenBank/DDBJ databases">
        <authorList>
            <person name="Yim A.K.Y."/>
            <person name="Chan T.F."/>
            <person name="Ji K.M."/>
            <person name="Liu X.Y."/>
            <person name="Zhou J.W."/>
            <person name="Li R.Q."/>
            <person name="Yang K.Y."/>
            <person name="Li J."/>
            <person name="Li M."/>
            <person name="Law P.T.W."/>
            <person name="Wu Y.L."/>
            <person name="Cai Z.L."/>
            <person name="Qin H."/>
            <person name="Bao Y."/>
            <person name="Leung R.K.K."/>
            <person name="Ng P.K.S."/>
            <person name="Zou J."/>
            <person name="Zhong X.J."/>
            <person name="Ran P.X."/>
            <person name="Zhong N.S."/>
            <person name="Liu Z.G."/>
            <person name="Tsui S.K.W."/>
        </authorList>
    </citation>
    <scope>NUCLEOTIDE SEQUENCE</scope>
    <source>
        <strain evidence="2">Derf</strain>
        <tissue evidence="2">Whole organism</tissue>
    </source>
</reference>